<evidence type="ECO:0000256" key="9">
    <source>
        <dbReference type="SAM" id="MobiDB-lite"/>
    </source>
</evidence>
<dbReference type="GO" id="GO:0045944">
    <property type="term" value="P:positive regulation of transcription by RNA polymerase II"/>
    <property type="evidence" value="ECO:0007669"/>
    <property type="project" value="TreeGrafter"/>
</dbReference>
<evidence type="ECO:0000256" key="1">
    <source>
        <dbReference type="ARBA" id="ARBA00004123"/>
    </source>
</evidence>
<name>A0A9N9WRA7_9DIPT</name>
<evidence type="ECO:0000256" key="5">
    <source>
        <dbReference type="ARBA" id="ARBA00023159"/>
    </source>
</evidence>
<evidence type="ECO:0000256" key="6">
    <source>
        <dbReference type="ARBA" id="ARBA00023163"/>
    </source>
</evidence>
<keyword evidence="6" id="KW-0804">Transcription</keyword>
<dbReference type="PANTHER" id="PTHR12433">
    <property type="entry name" value="MEDIATOR OF RNA POLYMERASE II TRANSCRIPTION SUBUNIT 25"/>
    <property type="match status" value="1"/>
</dbReference>
<feature type="domain" description="Mediator of RNA polymerase II transcription subunit 25 von Willebrand factor type A" evidence="11">
    <location>
        <begin position="10"/>
        <end position="205"/>
    </location>
</feature>
<comment type="subcellular location">
    <subcellularLocation>
        <location evidence="1">Nucleus</location>
    </subcellularLocation>
</comment>
<sequence>MKSMDYHLFDVIFVIESTASCGVYLNEMKTSYIHPALEYFSSGLEDSNFYGIVLYNTSQCAPSNTCNTYGPFGAQKFLKTIDSLELTGGRSESNANLAEGLATALVCFQDLEKRHEKDTQIHKHCILVSNSPPYSMPVTECYEYEGKTVEQLATIFSEKNINLSIISPRKIPIFYEIFEKSGGDLGITAKNYSKDPRHLVLLKGFSLKELIHDKPADSPANQIPNQPQNPMQNVVAPQIQQAQQQIPQSQQANVPQQTQIMQGNEQMVQMTQMGINAQGNVRAINPNIIRANNPMAMPPNAGQNLPNQNPQFPGQMANFQQQQVQRAQNPQNTPQRPQWMQANQPAQNRPNQFIPANMMNANLMQNQAQQNSALLSQLNQPPTMNPSTMTPQQQQNIVRMAMQNPNQMNNPMGNQVMNPGMQGPQQGNIPMQNQNPIQQMPQQGNIMQNAQNQIQQQMPPQQQANMMQNNQNLNPQMGQQQGQQVVTQQIQQRERIWRGMLEWNDKQNQQNQMKQVPCEIFASISKDTNELEIRGDNWPQRLIMQLMPRSVISNVGGQLLRDAKVVIFQFVNSEPFESLSKVMASGFAGCVHFTNNQQTQCDVKILILLYMQDKKSFYGFVPNDQAGYVEKLRRVIQASKGIQYGQNQGPVPQQQQQAPNQPIQAQAQPQQIQQQGIPRQIMMPGMTGNQNVGNVGNIGNMMQGTQNDQQNMMFNQQMQMQGNQQRMTRPNMMQNNNLRHLLQQQQTQFRPQQMGGPQQNPQMHGMDYDMNFQMN</sequence>
<dbReference type="Proteomes" id="UP001153620">
    <property type="component" value="Chromosome 2"/>
</dbReference>
<evidence type="ECO:0000256" key="3">
    <source>
        <dbReference type="ARBA" id="ARBA00019694"/>
    </source>
</evidence>
<dbReference type="InterPro" id="IPR021419">
    <property type="entry name" value="Mediator_Med25_VWA"/>
</dbReference>
<reference evidence="12" key="2">
    <citation type="submission" date="2022-10" db="EMBL/GenBank/DDBJ databases">
        <authorList>
            <consortium name="ENA_rothamsted_submissions"/>
            <consortium name="culmorum"/>
            <person name="King R."/>
        </authorList>
    </citation>
    <scope>NUCLEOTIDE SEQUENCE</scope>
</reference>
<dbReference type="Gene3D" id="2.40.290.30">
    <property type="entry name" value="Mediator complex subunit 25, ACID domain"/>
    <property type="match status" value="1"/>
</dbReference>
<keyword evidence="13" id="KW-1185">Reference proteome</keyword>
<dbReference type="PANTHER" id="PTHR12433:SF11">
    <property type="entry name" value="MEDIATOR OF RNA POLYMERASE II TRANSCRIPTION SUBUNIT 25"/>
    <property type="match status" value="1"/>
</dbReference>
<dbReference type="InterPro" id="IPR021394">
    <property type="entry name" value="Med25_PTOV"/>
</dbReference>
<dbReference type="InterPro" id="IPR038196">
    <property type="entry name" value="Med25_PTOV_sf"/>
</dbReference>
<comment type="similarity">
    <text evidence="2">Belongs to the Mediator complex subunit 25 family.</text>
</comment>
<dbReference type="EMBL" id="OU895878">
    <property type="protein sequence ID" value="CAG9803114.1"/>
    <property type="molecule type" value="Genomic_DNA"/>
</dbReference>
<feature type="region of interest" description="Disordered" evidence="9">
    <location>
        <begin position="644"/>
        <end position="669"/>
    </location>
</feature>
<feature type="domain" description="Mediator complex subunit Med25 PTOV" evidence="10">
    <location>
        <begin position="491"/>
        <end position="640"/>
    </location>
</feature>
<dbReference type="Pfam" id="PF11232">
    <property type="entry name" value="Med25"/>
    <property type="match status" value="1"/>
</dbReference>
<reference evidence="12" key="1">
    <citation type="submission" date="2022-01" db="EMBL/GenBank/DDBJ databases">
        <authorList>
            <person name="King R."/>
        </authorList>
    </citation>
    <scope>NUCLEOTIDE SEQUENCE</scope>
</reference>
<accession>A0A9N9WRA7</accession>
<evidence type="ECO:0000256" key="7">
    <source>
        <dbReference type="ARBA" id="ARBA00023242"/>
    </source>
</evidence>
<gene>
    <name evidence="12" type="ORF">CHIRRI_LOCUS6015</name>
</gene>
<keyword evidence="4" id="KW-0805">Transcription regulation</keyword>
<dbReference type="AlphaFoldDB" id="A0A9N9WRA7"/>
<evidence type="ECO:0000259" key="10">
    <source>
        <dbReference type="Pfam" id="PF11232"/>
    </source>
</evidence>
<keyword evidence="5" id="KW-0010">Activator</keyword>
<evidence type="ECO:0000256" key="8">
    <source>
        <dbReference type="ARBA" id="ARBA00031958"/>
    </source>
</evidence>
<evidence type="ECO:0000259" key="11">
    <source>
        <dbReference type="Pfam" id="PF11265"/>
    </source>
</evidence>
<evidence type="ECO:0000313" key="12">
    <source>
        <dbReference type="EMBL" id="CAG9803114.1"/>
    </source>
</evidence>
<protein>
    <recommendedName>
        <fullName evidence="3">Mediator of RNA polymerase II transcription subunit 25</fullName>
    </recommendedName>
    <alternativeName>
        <fullName evidence="8">Mediator complex subunit 25</fullName>
    </alternativeName>
</protein>
<evidence type="ECO:0000313" key="13">
    <source>
        <dbReference type="Proteomes" id="UP001153620"/>
    </source>
</evidence>
<dbReference type="OrthoDB" id="7690434at2759"/>
<organism evidence="12 13">
    <name type="scientific">Chironomus riparius</name>
    <dbReference type="NCBI Taxonomy" id="315576"/>
    <lineage>
        <taxon>Eukaryota</taxon>
        <taxon>Metazoa</taxon>
        <taxon>Ecdysozoa</taxon>
        <taxon>Arthropoda</taxon>
        <taxon>Hexapoda</taxon>
        <taxon>Insecta</taxon>
        <taxon>Pterygota</taxon>
        <taxon>Neoptera</taxon>
        <taxon>Endopterygota</taxon>
        <taxon>Diptera</taxon>
        <taxon>Nematocera</taxon>
        <taxon>Chironomoidea</taxon>
        <taxon>Chironomidae</taxon>
        <taxon>Chironominae</taxon>
        <taxon>Chironomus</taxon>
    </lineage>
</organism>
<proteinExistence type="inferred from homology"/>
<dbReference type="GO" id="GO:0005667">
    <property type="term" value="C:transcription regulator complex"/>
    <property type="evidence" value="ECO:0007669"/>
    <property type="project" value="TreeGrafter"/>
</dbReference>
<keyword evidence="7" id="KW-0539">Nucleus</keyword>
<dbReference type="Pfam" id="PF11265">
    <property type="entry name" value="Med25_VWA"/>
    <property type="match status" value="1"/>
</dbReference>
<evidence type="ECO:0000256" key="2">
    <source>
        <dbReference type="ARBA" id="ARBA00009102"/>
    </source>
</evidence>
<dbReference type="GO" id="GO:0016592">
    <property type="term" value="C:mediator complex"/>
    <property type="evidence" value="ECO:0007669"/>
    <property type="project" value="TreeGrafter"/>
</dbReference>
<evidence type="ECO:0000256" key="4">
    <source>
        <dbReference type="ARBA" id="ARBA00023015"/>
    </source>
</evidence>